<evidence type="ECO:0000313" key="3">
    <source>
        <dbReference type="Proteomes" id="UP000185161"/>
    </source>
</evidence>
<keyword evidence="3" id="KW-1185">Reference proteome</keyword>
<organism evidence="1 3">
    <name type="scientific">Sphingomonas koreensis</name>
    <dbReference type="NCBI Taxonomy" id="93064"/>
    <lineage>
        <taxon>Bacteria</taxon>
        <taxon>Pseudomonadati</taxon>
        <taxon>Pseudomonadota</taxon>
        <taxon>Alphaproteobacteria</taxon>
        <taxon>Sphingomonadales</taxon>
        <taxon>Sphingomonadaceae</taxon>
        <taxon>Sphingomonas</taxon>
    </lineage>
</organism>
<dbReference type="AlphaFoldDB" id="A0A1L6JBM4"/>
<evidence type="ECO:0000313" key="1">
    <source>
        <dbReference type="EMBL" id="APR53344.1"/>
    </source>
</evidence>
<dbReference type="Proteomes" id="UP000286681">
    <property type="component" value="Unassembled WGS sequence"/>
</dbReference>
<reference evidence="3" key="2">
    <citation type="submission" date="2016-12" db="EMBL/GenBank/DDBJ databases">
        <title>Whole genome sequencing of Sphingomonas sp. ABOJV.</title>
        <authorList>
            <person name="Conlan S."/>
            <person name="Thomas P.J."/>
            <person name="Mullikin J."/>
            <person name="Palmore T.N."/>
            <person name="Frank K.M."/>
            <person name="Segre J.A."/>
        </authorList>
    </citation>
    <scope>NUCLEOTIDE SEQUENCE [LARGE SCALE GENOMIC DNA]</scope>
    <source>
        <strain evidence="3">ABOJV</strain>
    </source>
</reference>
<reference evidence="1" key="1">
    <citation type="submission" date="2016-12" db="EMBL/GenBank/DDBJ databases">
        <title>Whole genome sequencing of Sphingomonas koreensis.</title>
        <authorList>
            <person name="Conlan S."/>
            <person name="Thomas P.J."/>
            <person name="Mullikin J."/>
            <person name="Palmore T.N."/>
            <person name="Frank K.M."/>
            <person name="Segre J.A."/>
        </authorList>
    </citation>
    <scope>NUCLEOTIDE SEQUENCE</scope>
    <source>
        <strain evidence="1">ABOJV</strain>
    </source>
</reference>
<sequence>MTKLKPALSEGDALSRITGPFPGGIKAAAKLVSRDPSTLYRWSDPDLEDSIPLSCAIILDRAHRQAGGLGSPLLEYFAAQLELADAERIAEHIEVHRLAADMNRAAGEANAELAELALPGATEEDWREAERDVSTLYQKITTLLPLLRRGRAKPQQQPP</sequence>
<dbReference type="GeneID" id="44133622"/>
<dbReference type="OrthoDB" id="7562030at2"/>
<proteinExistence type="predicted"/>
<dbReference type="KEGG" id="skr:BRX40_13715"/>
<dbReference type="RefSeq" id="WP_075151982.1">
    <property type="nucleotide sequence ID" value="NZ_CP018820.1"/>
</dbReference>
<dbReference type="EMBL" id="CP018820">
    <property type="protein sequence ID" value="APR53344.1"/>
    <property type="molecule type" value="Genomic_DNA"/>
</dbReference>
<gene>
    <name evidence="1" type="ORF">BRX40_13715</name>
    <name evidence="2" type="ORF">CA257_21115</name>
</gene>
<dbReference type="EMBL" id="QQWO01000026">
    <property type="protein sequence ID" value="RSU99154.1"/>
    <property type="molecule type" value="Genomic_DNA"/>
</dbReference>
<accession>A0A1L6JBM4</accession>
<protein>
    <submittedName>
        <fullName evidence="1">Uncharacterized protein</fullName>
    </submittedName>
</protein>
<dbReference type="STRING" id="93064.BRX40_13715"/>
<dbReference type="Proteomes" id="UP000185161">
    <property type="component" value="Chromosome"/>
</dbReference>
<name>A0A1L6JBM4_9SPHN</name>
<reference evidence="2 4" key="3">
    <citation type="submission" date="2018-07" db="EMBL/GenBank/DDBJ databases">
        <title>Genomic and Epidemiologic Investigation of an Indolent Hospital Outbreak.</title>
        <authorList>
            <person name="Johnson R.C."/>
            <person name="Deming C."/>
            <person name="Conlan S."/>
            <person name="Zellmer C.J."/>
            <person name="Michelin A.V."/>
            <person name="Lee-Lin S."/>
            <person name="Thomas P.J."/>
            <person name="Park M."/>
            <person name="Weingarten R.A."/>
            <person name="Less J."/>
            <person name="Dekker J.P."/>
            <person name="Frank K.M."/>
            <person name="Musser K.A."/>
            <person name="Mcquiston J.R."/>
            <person name="Henderson D.K."/>
            <person name="Lau A.F."/>
            <person name="Palmore T.N."/>
            <person name="Segre J.A."/>
        </authorList>
    </citation>
    <scope>NUCLEOTIDE SEQUENCE [LARGE SCALE GENOMIC DNA]</scope>
    <source>
        <strain evidence="2 4">SK-NIH.Env10_0317</strain>
    </source>
</reference>
<evidence type="ECO:0000313" key="4">
    <source>
        <dbReference type="Proteomes" id="UP000286681"/>
    </source>
</evidence>
<evidence type="ECO:0000313" key="2">
    <source>
        <dbReference type="EMBL" id="RSU99154.1"/>
    </source>
</evidence>